<dbReference type="CDD" id="cd22157">
    <property type="entry name" value="F-box_AtFBW1-like"/>
    <property type="match status" value="1"/>
</dbReference>
<dbReference type="AlphaFoldDB" id="A0ABC9G6T1"/>
<dbReference type="PROSITE" id="PS50181">
    <property type="entry name" value="FBOX"/>
    <property type="match status" value="1"/>
</dbReference>
<evidence type="ECO:0000313" key="3">
    <source>
        <dbReference type="Proteomes" id="UP001497457"/>
    </source>
</evidence>
<dbReference type="InterPro" id="IPR017451">
    <property type="entry name" value="F-box-assoc_interact_dom"/>
</dbReference>
<dbReference type="InterPro" id="IPR001810">
    <property type="entry name" value="F-box_dom"/>
</dbReference>
<dbReference type="InterPro" id="IPR036047">
    <property type="entry name" value="F-box-like_dom_sf"/>
</dbReference>
<dbReference type="SMART" id="SM00256">
    <property type="entry name" value="FBOX"/>
    <property type="match status" value="1"/>
</dbReference>
<dbReference type="PANTHER" id="PTHR31111:SF133">
    <property type="entry name" value="OS07G0196600 PROTEIN"/>
    <property type="match status" value="1"/>
</dbReference>
<dbReference type="Pfam" id="PF08268">
    <property type="entry name" value="FBA_3"/>
    <property type="match status" value="1"/>
</dbReference>
<evidence type="ECO:0000259" key="1">
    <source>
        <dbReference type="PROSITE" id="PS50181"/>
    </source>
</evidence>
<accession>A0ABC9G6T1</accession>
<proteinExistence type="predicted"/>
<dbReference type="EMBL" id="OZ075118">
    <property type="protein sequence ID" value="CAL5089098.1"/>
    <property type="molecule type" value="Genomic_DNA"/>
</dbReference>
<reference evidence="2" key="1">
    <citation type="submission" date="2024-10" db="EMBL/GenBank/DDBJ databases">
        <authorList>
            <person name="Ryan C."/>
        </authorList>
    </citation>
    <scope>NUCLEOTIDE SEQUENCE [LARGE SCALE GENOMIC DNA]</scope>
</reference>
<protein>
    <recommendedName>
        <fullName evidence="1">F-box domain-containing protein</fullName>
    </recommendedName>
</protein>
<dbReference type="SUPFAM" id="SSF81383">
    <property type="entry name" value="F-box domain"/>
    <property type="match status" value="1"/>
</dbReference>
<name>A0ABC9G6T1_9POAL</name>
<sequence>MESALVRTAKRRRELHAAPLAATGNDGVLPTDILHEVLLRLPANVLCRLRLVCWSWRSLTSDPIFARAHFSRHPLIVGLYNDASCREVQFVDLSGSIVKQICLTGGWDYGYNVSAMPSLLCTRTTNEGCVLNPSTGAFTVLPANIEAEHQNKSSPILSLSLLGRIPSTGVYKVLRIHRYLMGSDPLQTCEVMTVGDVRWMARACPPVTVAATPLHAVIVNGVAYFLLEVHHPGYVKMGDIALFDLATEEWRSDTLQGPPKGLLPIVDEKTRICLHLTKLNGCLVTICRCSTRGHHYKDESMDLWFLVDMDKGQWTKMYSFQCRPVLEYGLRSPLEVLSDGRILIWVDCVRCLWGI</sequence>
<dbReference type="InterPro" id="IPR013187">
    <property type="entry name" value="F-box-assoc_dom_typ3"/>
</dbReference>
<keyword evidence="3" id="KW-1185">Reference proteome</keyword>
<dbReference type="Pfam" id="PF00646">
    <property type="entry name" value="F-box"/>
    <property type="match status" value="1"/>
</dbReference>
<organism evidence="2 3">
    <name type="scientific">Urochloa decumbens</name>
    <dbReference type="NCBI Taxonomy" id="240449"/>
    <lineage>
        <taxon>Eukaryota</taxon>
        <taxon>Viridiplantae</taxon>
        <taxon>Streptophyta</taxon>
        <taxon>Embryophyta</taxon>
        <taxon>Tracheophyta</taxon>
        <taxon>Spermatophyta</taxon>
        <taxon>Magnoliopsida</taxon>
        <taxon>Liliopsida</taxon>
        <taxon>Poales</taxon>
        <taxon>Poaceae</taxon>
        <taxon>PACMAD clade</taxon>
        <taxon>Panicoideae</taxon>
        <taxon>Panicodae</taxon>
        <taxon>Paniceae</taxon>
        <taxon>Melinidinae</taxon>
        <taxon>Urochloa</taxon>
    </lineage>
</organism>
<feature type="domain" description="F-box" evidence="1">
    <location>
        <begin position="23"/>
        <end position="73"/>
    </location>
</feature>
<evidence type="ECO:0000313" key="2">
    <source>
        <dbReference type="EMBL" id="CAL5089098.1"/>
    </source>
</evidence>
<dbReference type="Proteomes" id="UP001497457">
    <property type="component" value="Chromosome 8b"/>
</dbReference>
<dbReference type="PANTHER" id="PTHR31111">
    <property type="entry name" value="BNAA05G37150D PROTEIN-RELATED"/>
    <property type="match status" value="1"/>
</dbReference>
<gene>
    <name evidence="2" type="ORF">URODEC1_LOCUS113173</name>
</gene>
<dbReference type="Gene3D" id="1.20.1280.50">
    <property type="match status" value="1"/>
</dbReference>
<dbReference type="NCBIfam" id="TIGR01640">
    <property type="entry name" value="F_box_assoc_1"/>
    <property type="match status" value="1"/>
</dbReference>